<dbReference type="CDD" id="cd01948">
    <property type="entry name" value="EAL"/>
    <property type="match status" value="1"/>
</dbReference>
<dbReference type="Proteomes" id="UP001501565">
    <property type="component" value="Unassembled WGS sequence"/>
</dbReference>
<dbReference type="SMART" id="SM00091">
    <property type="entry name" value="PAS"/>
    <property type="match status" value="1"/>
</dbReference>
<name>A0ABP7M1B8_9GAMM</name>
<dbReference type="InterPro" id="IPR035965">
    <property type="entry name" value="PAS-like_dom_sf"/>
</dbReference>
<dbReference type="InterPro" id="IPR001633">
    <property type="entry name" value="EAL_dom"/>
</dbReference>
<evidence type="ECO:0000256" key="1">
    <source>
        <dbReference type="SAM" id="Phobius"/>
    </source>
</evidence>
<dbReference type="SUPFAM" id="SSF141868">
    <property type="entry name" value="EAL domain-like"/>
    <property type="match status" value="1"/>
</dbReference>
<dbReference type="PROSITE" id="PS50887">
    <property type="entry name" value="GGDEF"/>
    <property type="match status" value="1"/>
</dbReference>
<protein>
    <recommendedName>
        <fullName evidence="8">EAL domain-containing protein</fullName>
    </recommendedName>
</protein>
<evidence type="ECO:0000313" key="7">
    <source>
        <dbReference type="Proteomes" id="UP001501565"/>
    </source>
</evidence>
<keyword evidence="1" id="KW-1133">Transmembrane helix</keyword>
<dbReference type="Gene3D" id="3.30.450.20">
    <property type="entry name" value="PAS domain"/>
    <property type="match status" value="1"/>
</dbReference>
<dbReference type="InterPro" id="IPR011623">
    <property type="entry name" value="7TMR_DISM_rcpt_extracell_dom1"/>
</dbReference>
<dbReference type="PANTHER" id="PTHR44757">
    <property type="entry name" value="DIGUANYLATE CYCLASE DGCP"/>
    <property type="match status" value="1"/>
</dbReference>
<dbReference type="InterPro" id="IPR035919">
    <property type="entry name" value="EAL_sf"/>
</dbReference>
<dbReference type="NCBIfam" id="TIGR00254">
    <property type="entry name" value="GGDEF"/>
    <property type="match status" value="1"/>
</dbReference>
<dbReference type="CDD" id="cd00130">
    <property type="entry name" value="PAS"/>
    <property type="match status" value="1"/>
</dbReference>
<dbReference type="InterPro" id="IPR029787">
    <property type="entry name" value="Nucleotide_cyclase"/>
</dbReference>
<dbReference type="SMART" id="SM00267">
    <property type="entry name" value="GGDEF"/>
    <property type="match status" value="1"/>
</dbReference>
<feature type="domain" description="GGDEF" evidence="5">
    <location>
        <begin position="582"/>
        <end position="715"/>
    </location>
</feature>
<feature type="transmembrane region" description="Helical" evidence="1">
    <location>
        <begin position="389"/>
        <end position="406"/>
    </location>
</feature>
<dbReference type="Gene3D" id="3.20.20.450">
    <property type="entry name" value="EAL domain"/>
    <property type="match status" value="1"/>
</dbReference>
<reference evidence="7" key="1">
    <citation type="journal article" date="2019" name="Int. J. Syst. Evol. Microbiol.">
        <title>The Global Catalogue of Microorganisms (GCM) 10K type strain sequencing project: providing services to taxonomists for standard genome sequencing and annotation.</title>
        <authorList>
            <consortium name="The Broad Institute Genomics Platform"/>
            <consortium name="The Broad Institute Genome Sequencing Center for Infectious Disease"/>
            <person name="Wu L."/>
            <person name="Ma J."/>
        </authorList>
    </citation>
    <scope>NUCLEOTIDE SEQUENCE [LARGE SCALE GENOMIC DNA]</scope>
    <source>
        <strain evidence="7">JCM 17551</strain>
    </source>
</reference>
<dbReference type="Pfam" id="PF00990">
    <property type="entry name" value="GGDEF"/>
    <property type="match status" value="1"/>
</dbReference>
<feature type="transmembrane region" description="Helical" evidence="1">
    <location>
        <begin position="18"/>
        <end position="37"/>
    </location>
</feature>
<dbReference type="InterPro" id="IPR011622">
    <property type="entry name" value="7TMR_DISM_rcpt_extracell_dom2"/>
</dbReference>
<dbReference type="InterPro" id="IPR000014">
    <property type="entry name" value="PAS"/>
</dbReference>
<dbReference type="InterPro" id="IPR052155">
    <property type="entry name" value="Biofilm_reg_signaling"/>
</dbReference>
<sequence>MYLTSLQILKITALLPTYILQLVCVMAFTLISTASIANSEFDRFPLNHQNKGDSIGKYVDYYLAPQQQKDIHDMINLPSELWQSSNQSVPSFSLVTGDIWLRIKLENQDHQRTKKILHLDYALLDYVEVFYSYGNSTDYSDHYRTGSIYSYSTRPIGDSAFAFPIHLGPSQEVTVYMRLQNDGFIQAPITVWDEVAFYENRLMSQSLLFAFIGILTALGIYNIFLFLSVNEKTYLLFALLAISTSALVSISSGVSIQYLGLDLKTWNERWMTVCLGIMTISGALLPIVALRLKYTLKPYYYICNTIALLGVWIILSAFILNHSTRIGAAFAITSVSIVLINILSIHLWIKKVPGVRLFTISWGLFLFGGAIMILNRLSILPRNDSTEYLLVYTSLTGLFLLSFSLANRINSAKLEQERAQTTSLKLMEKFYNLFQNSLEGIFTITTQGELIEANPALCNMLGYADIDELKSSVKSDKLFSDHDLKNIMKQIREEGEVRSYEVQGKRTDGSNFWAAVYLRTDQFNANGSEVFSGALLDITHSKESQLKLEYLADHDPLTGLYNRRKFMSSLSEAIKNYQNKNVDSSVIYIDLDQFKVVNDTCGHTAGDKLLKELTATMSDLIPLGSCLTRLGGDEFAIILSGYNEESSYQFAEHMRQTISNFQFPWGDLMFSLGASIGIISINDDCSSVEYVHSLADTACFAAKDQGRNSIHIYDHERGEAQALKSEMHRVSEINQALENGRFVLHQQLIVPTKTGAYSGYYEILVRMTNRANEIIPPGLFLPAAERYNLMPAIDQWVVENYCQWLIKHPEHLKELNRASINLSAASLNDVSAINFIINCFHENNIPPEKICFEVTESSAIINMDKSLPLLRRIRDEGFNLALDDFGSGFASYGYLKNLPFNVLKIDGCFIRDIANSHIDKTMVKSINDVAKALGMSTVAEFVENDTILEIINDIGVEFSQGYGIAKPLPLDSLINETIDL</sequence>
<evidence type="ECO:0000259" key="2">
    <source>
        <dbReference type="PROSITE" id="PS50112"/>
    </source>
</evidence>
<dbReference type="SUPFAM" id="SSF55073">
    <property type="entry name" value="Nucleotide cyclase"/>
    <property type="match status" value="1"/>
</dbReference>
<dbReference type="PROSITE" id="PS50113">
    <property type="entry name" value="PAC"/>
    <property type="match status" value="1"/>
</dbReference>
<dbReference type="Pfam" id="PF07695">
    <property type="entry name" value="7TMR-DISM_7TM"/>
    <property type="match status" value="1"/>
</dbReference>
<organism evidence="6 7">
    <name type="scientific">Litoribacillus peritrichatus</name>
    <dbReference type="NCBI Taxonomy" id="718191"/>
    <lineage>
        <taxon>Bacteria</taxon>
        <taxon>Pseudomonadati</taxon>
        <taxon>Pseudomonadota</taxon>
        <taxon>Gammaproteobacteria</taxon>
        <taxon>Oceanospirillales</taxon>
        <taxon>Oceanospirillaceae</taxon>
        <taxon>Litoribacillus</taxon>
    </lineage>
</organism>
<keyword evidence="1" id="KW-0472">Membrane</keyword>
<feature type="transmembrane region" description="Helical" evidence="1">
    <location>
        <begin position="234"/>
        <end position="258"/>
    </location>
</feature>
<dbReference type="PANTHER" id="PTHR44757:SF4">
    <property type="entry name" value="DIGUANYLATE CYCLASE DGCE-RELATED"/>
    <property type="match status" value="1"/>
</dbReference>
<feature type="domain" description="EAL" evidence="4">
    <location>
        <begin position="726"/>
        <end position="980"/>
    </location>
</feature>
<dbReference type="Gene3D" id="3.30.70.270">
    <property type="match status" value="1"/>
</dbReference>
<keyword evidence="1" id="KW-0812">Transmembrane</keyword>
<dbReference type="EMBL" id="BAABBN010000004">
    <property type="protein sequence ID" value="GAA3912084.1"/>
    <property type="molecule type" value="Genomic_DNA"/>
</dbReference>
<feature type="transmembrane region" description="Helical" evidence="1">
    <location>
        <begin position="207"/>
        <end position="228"/>
    </location>
</feature>
<keyword evidence="7" id="KW-1185">Reference proteome</keyword>
<evidence type="ECO:0000259" key="5">
    <source>
        <dbReference type="PROSITE" id="PS50887"/>
    </source>
</evidence>
<feature type="transmembrane region" description="Helical" evidence="1">
    <location>
        <begin position="298"/>
        <end position="320"/>
    </location>
</feature>
<dbReference type="PROSITE" id="PS50883">
    <property type="entry name" value="EAL"/>
    <property type="match status" value="1"/>
</dbReference>
<proteinExistence type="predicted"/>
<accession>A0ABP7M1B8</accession>
<evidence type="ECO:0000259" key="4">
    <source>
        <dbReference type="PROSITE" id="PS50883"/>
    </source>
</evidence>
<evidence type="ECO:0008006" key="8">
    <source>
        <dbReference type="Google" id="ProtNLM"/>
    </source>
</evidence>
<dbReference type="InterPro" id="IPR043128">
    <property type="entry name" value="Rev_trsase/Diguanyl_cyclase"/>
</dbReference>
<dbReference type="CDD" id="cd01949">
    <property type="entry name" value="GGDEF"/>
    <property type="match status" value="1"/>
</dbReference>
<evidence type="ECO:0000259" key="3">
    <source>
        <dbReference type="PROSITE" id="PS50113"/>
    </source>
</evidence>
<feature type="domain" description="PAS" evidence="2">
    <location>
        <begin position="426"/>
        <end position="493"/>
    </location>
</feature>
<dbReference type="Gene3D" id="2.60.40.2380">
    <property type="match status" value="1"/>
</dbReference>
<comment type="caution">
    <text evidence="6">The sequence shown here is derived from an EMBL/GenBank/DDBJ whole genome shotgun (WGS) entry which is preliminary data.</text>
</comment>
<dbReference type="Pfam" id="PF07696">
    <property type="entry name" value="7TMR-DISMED2"/>
    <property type="match status" value="1"/>
</dbReference>
<gene>
    <name evidence="6" type="ORF">GCM10022277_03460</name>
</gene>
<dbReference type="PROSITE" id="PS50112">
    <property type="entry name" value="PAS"/>
    <property type="match status" value="1"/>
</dbReference>
<feature type="domain" description="PAC" evidence="3">
    <location>
        <begin position="498"/>
        <end position="550"/>
    </location>
</feature>
<dbReference type="SUPFAM" id="SSF55785">
    <property type="entry name" value="PYP-like sensor domain (PAS domain)"/>
    <property type="match status" value="1"/>
</dbReference>
<feature type="transmembrane region" description="Helical" evidence="1">
    <location>
        <begin position="327"/>
        <end position="349"/>
    </location>
</feature>
<feature type="transmembrane region" description="Helical" evidence="1">
    <location>
        <begin position="355"/>
        <end position="377"/>
    </location>
</feature>
<dbReference type="Pfam" id="PF00563">
    <property type="entry name" value="EAL"/>
    <property type="match status" value="1"/>
</dbReference>
<evidence type="ECO:0000313" key="6">
    <source>
        <dbReference type="EMBL" id="GAA3912084.1"/>
    </source>
</evidence>
<feature type="transmembrane region" description="Helical" evidence="1">
    <location>
        <begin position="270"/>
        <end position="292"/>
    </location>
</feature>
<dbReference type="NCBIfam" id="TIGR00229">
    <property type="entry name" value="sensory_box"/>
    <property type="match status" value="1"/>
</dbReference>
<dbReference type="InterPro" id="IPR000160">
    <property type="entry name" value="GGDEF_dom"/>
</dbReference>
<dbReference type="SMART" id="SM00052">
    <property type="entry name" value="EAL"/>
    <property type="match status" value="1"/>
</dbReference>
<dbReference type="InterPro" id="IPR000700">
    <property type="entry name" value="PAS-assoc_C"/>
</dbReference>
<dbReference type="Pfam" id="PF13426">
    <property type="entry name" value="PAS_9"/>
    <property type="match status" value="1"/>
</dbReference>